<evidence type="ECO:0000313" key="2">
    <source>
        <dbReference type="EMBL" id="EDP97700.1"/>
    </source>
</evidence>
<name>A9DMG4_9FLAO</name>
<feature type="signal peptide" evidence="1">
    <location>
        <begin position="1"/>
        <end position="22"/>
    </location>
</feature>
<feature type="chain" id="PRO_5002737615" description="Lipocalin-like domain-containing protein" evidence="1">
    <location>
        <begin position="23"/>
        <end position="337"/>
    </location>
</feature>
<accession>A9DMG4</accession>
<dbReference type="Proteomes" id="UP000002945">
    <property type="component" value="Unassembled WGS sequence"/>
</dbReference>
<proteinExistence type="predicted"/>
<dbReference type="RefSeq" id="WP_007096748.1">
    <property type="nucleotide sequence ID" value="NZ_CP142125.1"/>
</dbReference>
<gene>
    <name evidence="2" type="ORF">KAOT1_21097</name>
</gene>
<dbReference type="EMBL" id="ABIB01000002">
    <property type="protein sequence ID" value="EDP97700.1"/>
    <property type="molecule type" value="Genomic_DNA"/>
</dbReference>
<dbReference type="PROSITE" id="PS51257">
    <property type="entry name" value="PROKAR_LIPOPROTEIN"/>
    <property type="match status" value="1"/>
</dbReference>
<evidence type="ECO:0000256" key="1">
    <source>
        <dbReference type="SAM" id="SignalP"/>
    </source>
</evidence>
<keyword evidence="3" id="KW-1185">Reference proteome</keyword>
<dbReference type="AlphaFoldDB" id="A9DMG4"/>
<dbReference type="HOGENOM" id="CLU_823315_0_0_10"/>
<comment type="caution">
    <text evidence="2">The sequence shown here is derived from an EMBL/GenBank/DDBJ whole genome shotgun (WGS) entry which is preliminary data.</text>
</comment>
<sequence>MLKNTIISCLFILVLISCNSNSSLNLEGVWVESYRIYPENTIDTGKVRPDYAHFLHIKGDALRIKNFERNVNRTMMIDTTLNFTLKNDLIIFEGDSITWSNVKVYEDSMFITFNNYELIHVKYIKLPKQSKKSDWNPAGKRYKAKVTGETYYHHYTNDSLMHLYLTEGNSTLKNNWQIENVDNYSFLLLESFFESTPLLIDSISDTKVYVTDHSLEKETLIFEEQSNTAKKPDLLVGTWKLVSKEEDTDETEQFLGPFSKNNLHQIQITKDSFTIFYMPFIKSTNKWTYFSDENTLLLEKEEKMVKLVDVTKDTLVLEMNLDKHNYNSKKFVFTRKE</sequence>
<evidence type="ECO:0008006" key="4">
    <source>
        <dbReference type="Google" id="ProtNLM"/>
    </source>
</evidence>
<protein>
    <recommendedName>
        <fullName evidence="4">Lipocalin-like domain-containing protein</fullName>
    </recommendedName>
</protein>
<organism evidence="2 3">
    <name type="scientific">Kordia algicida OT-1</name>
    <dbReference type="NCBI Taxonomy" id="391587"/>
    <lineage>
        <taxon>Bacteria</taxon>
        <taxon>Pseudomonadati</taxon>
        <taxon>Bacteroidota</taxon>
        <taxon>Flavobacteriia</taxon>
        <taxon>Flavobacteriales</taxon>
        <taxon>Flavobacteriaceae</taxon>
        <taxon>Kordia</taxon>
    </lineage>
</organism>
<keyword evidence="1" id="KW-0732">Signal</keyword>
<reference evidence="2 3" key="1">
    <citation type="journal article" date="2011" name="J. Bacteriol.">
        <title>Genome sequence of the algicidal bacterium Kordia algicida OT-1.</title>
        <authorList>
            <person name="Lee H.S."/>
            <person name="Kang S.G."/>
            <person name="Kwon K.K."/>
            <person name="Lee J.H."/>
            <person name="Kim S.J."/>
        </authorList>
    </citation>
    <scope>NUCLEOTIDE SEQUENCE [LARGE SCALE GENOMIC DNA]</scope>
    <source>
        <strain evidence="2 3">OT-1</strain>
    </source>
</reference>
<evidence type="ECO:0000313" key="3">
    <source>
        <dbReference type="Proteomes" id="UP000002945"/>
    </source>
</evidence>